<dbReference type="InterPro" id="IPR042121">
    <property type="entry name" value="MutL_C_regsub"/>
</dbReference>
<dbReference type="Pfam" id="PF08676">
    <property type="entry name" value="MutL_C"/>
    <property type="match status" value="1"/>
</dbReference>
<dbReference type="GO" id="GO:0006298">
    <property type="term" value="P:mismatch repair"/>
    <property type="evidence" value="ECO:0007669"/>
    <property type="project" value="UniProtKB-UniRule"/>
</dbReference>
<dbReference type="CDD" id="cd00782">
    <property type="entry name" value="MutL_Trans"/>
    <property type="match status" value="1"/>
</dbReference>
<dbReference type="InterPro" id="IPR002099">
    <property type="entry name" value="MutL/Mlh/PMS"/>
</dbReference>
<dbReference type="SUPFAM" id="SSF55874">
    <property type="entry name" value="ATPase domain of HSP90 chaperone/DNA topoisomerase II/histidine kinase"/>
    <property type="match status" value="1"/>
</dbReference>
<dbReference type="Gene3D" id="3.30.230.10">
    <property type="match status" value="1"/>
</dbReference>
<dbReference type="Pfam" id="PF13589">
    <property type="entry name" value="HATPase_c_3"/>
    <property type="match status" value="1"/>
</dbReference>
<accession>F5Y7U3</accession>
<dbReference type="InterPro" id="IPR013507">
    <property type="entry name" value="DNA_mismatch_S5_2-like"/>
</dbReference>
<dbReference type="HOGENOM" id="CLU_004131_4_1_12"/>
<dbReference type="GO" id="GO:0005524">
    <property type="term" value="F:ATP binding"/>
    <property type="evidence" value="ECO:0007669"/>
    <property type="project" value="InterPro"/>
</dbReference>
<feature type="domain" description="DNA mismatch repair protein S5" evidence="7">
    <location>
        <begin position="210"/>
        <end position="329"/>
    </location>
</feature>
<dbReference type="SMART" id="SM00853">
    <property type="entry name" value="MutL_C"/>
    <property type="match status" value="1"/>
</dbReference>
<comment type="function">
    <text evidence="5">This protein is involved in the repair of mismatches in DNA. It is required for dam-dependent methyl-directed DNA mismatch repair. May act as a 'molecular matchmaker', a protein that promotes the formation of a stable complex between two or more DNA-binding proteins in an ATP-dependent manner without itself being part of a final effector complex.</text>
</comment>
<dbReference type="CDD" id="cd16926">
    <property type="entry name" value="HATPase_MutL-MLH-PMS-like"/>
    <property type="match status" value="1"/>
</dbReference>
<dbReference type="Gene3D" id="3.30.565.10">
    <property type="entry name" value="Histidine kinase-like ATPase, C-terminal domain"/>
    <property type="match status" value="1"/>
</dbReference>
<feature type="domain" description="MutL C-terminal dimerisation" evidence="6">
    <location>
        <begin position="404"/>
        <end position="536"/>
    </location>
</feature>
<dbReference type="PROSITE" id="PS00058">
    <property type="entry name" value="DNA_MISMATCH_REPAIR_1"/>
    <property type="match status" value="1"/>
</dbReference>
<dbReference type="InterPro" id="IPR038973">
    <property type="entry name" value="MutL/Mlh/Pms-like"/>
</dbReference>
<dbReference type="Proteomes" id="UP000009222">
    <property type="component" value="Chromosome"/>
</dbReference>
<reference evidence="9" key="1">
    <citation type="submission" date="2009-12" db="EMBL/GenBank/DDBJ databases">
        <title>Complete sequence of Treponema azotonutricium strain ZAS-9.</title>
        <authorList>
            <person name="Tetu S.G."/>
            <person name="Matson E."/>
            <person name="Ren Q."/>
            <person name="Seshadri R."/>
            <person name="Elbourne L."/>
            <person name="Hassan K.A."/>
            <person name="Durkin A."/>
            <person name="Radune D."/>
            <person name="Mohamoud Y."/>
            <person name="Shay R."/>
            <person name="Jin S."/>
            <person name="Zhang X."/>
            <person name="Lucey K."/>
            <person name="Ballor N.R."/>
            <person name="Ottesen E."/>
            <person name="Rosenthal R."/>
            <person name="Allen A."/>
            <person name="Leadbetter J.R."/>
            <person name="Paulsen I.T."/>
        </authorList>
    </citation>
    <scope>NUCLEOTIDE SEQUENCE [LARGE SCALE GENOMIC DNA]</scope>
    <source>
        <strain evidence="9">ATCC BAA-888 / DSM 13862 / ZAS-9</strain>
    </source>
</reference>
<dbReference type="OrthoDB" id="9763467at2"/>
<dbReference type="FunCoup" id="F5Y7U3">
    <property type="interactions" value="362"/>
</dbReference>
<dbReference type="SUPFAM" id="SSF54211">
    <property type="entry name" value="Ribosomal protein S5 domain 2-like"/>
    <property type="match status" value="1"/>
</dbReference>
<evidence type="ECO:0000256" key="3">
    <source>
        <dbReference type="ARBA" id="ARBA00022763"/>
    </source>
</evidence>
<evidence type="ECO:0000313" key="8">
    <source>
        <dbReference type="EMBL" id="AEF80285.1"/>
    </source>
</evidence>
<keyword evidence="4 5" id="KW-0234">DNA repair</keyword>
<dbReference type="FunFam" id="3.30.565.10:FF:000003">
    <property type="entry name" value="DNA mismatch repair endonuclease MutL"/>
    <property type="match status" value="1"/>
</dbReference>
<gene>
    <name evidence="5" type="primary">mutL</name>
    <name evidence="8" type="ordered locus">TREAZ_3424</name>
</gene>
<dbReference type="EMBL" id="CP001841">
    <property type="protein sequence ID" value="AEF80285.1"/>
    <property type="molecule type" value="Genomic_DNA"/>
</dbReference>
<dbReference type="SMART" id="SM01340">
    <property type="entry name" value="DNA_mis_repair"/>
    <property type="match status" value="1"/>
</dbReference>
<evidence type="ECO:0000259" key="7">
    <source>
        <dbReference type="SMART" id="SM01340"/>
    </source>
</evidence>
<dbReference type="InterPro" id="IPR014790">
    <property type="entry name" value="MutL_C"/>
</dbReference>
<evidence type="ECO:0000256" key="1">
    <source>
        <dbReference type="ARBA" id="ARBA00006082"/>
    </source>
</evidence>
<dbReference type="KEGG" id="taz:TREAZ_3424"/>
<dbReference type="GO" id="GO:0140664">
    <property type="term" value="F:ATP-dependent DNA damage sensor activity"/>
    <property type="evidence" value="ECO:0007669"/>
    <property type="project" value="InterPro"/>
</dbReference>
<dbReference type="GO" id="GO:0016887">
    <property type="term" value="F:ATP hydrolysis activity"/>
    <property type="evidence" value="ECO:0007669"/>
    <property type="project" value="InterPro"/>
</dbReference>
<protein>
    <recommendedName>
        <fullName evidence="2 5">DNA mismatch repair protein MutL</fullName>
    </recommendedName>
</protein>
<evidence type="ECO:0000256" key="2">
    <source>
        <dbReference type="ARBA" id="ARBA00021975"/>
    </source>
</evidence>
<dbReference type="InterPro" id="IPR042120">
    <property type="entry name" value="MutL_C_dimsub"/>
</dbReference>
<dbReference type="InterPro" id="IPR037198">
    <property type="entry name" value="MutL_C_sf"/>
</dbReference>
<evidence type="ECO:0000256" key="5">
    <source>
        <dbReference type="HAMAP-Rule" id="MF_00149"/>
    </source>
</evidence>
<dbReference type="InterPro" id="IPR020667">
    <property type="entry name" value="DNA_mismatch_repair_MutL"/>
</dbReference>
<dbReference type="Gene3D" id="3.30.1540.20">
    <property type="entry name" value="MutL, C-terminal domain, dimerisation subdomain"/>
    <property type="match status" value="1"/>
</dbReference>
<dbReference type="RefSeq" id="WP_015712147.1">
    <property type="nucleotide sequence ID" value="NC_015577.1"/>
</dbReference>
<dbReference type="InterPro" id="IPR036890">
    <property type="entry name" value="HATPase_C_sf"/>
</dbReference>
<proteinExistence type="inferred from homology"/>
<dbReference type="InterPro" id="IPR020568">
    <property type="entry name" value="Ribosomal_Su5_D2-typ_SF"/>
</dbReference>
<keyword evidence="3 5" id="KW-0227">DNA damage</keyword>
<reference evidence="8 9" key="2">
    <citation type="journal article" date="2011" name="ISME J.">
        <title>RNA-seq reveals cooperative metabolic interactions between two termite-gut spirochete species in co-culture.</title>
        <authorList>
            <person name="Rosenthal A.Z."/>
            <person name="Matson E.G."/>
            <person name="Eldar A."/>
            <person name="Leadbetter J.R."/>
        </authorList>
    </citation>
    <scope>NUCLEOTIDE SEQUENCE [LARGE SCALE GENOMIC DNA]</scope>
    <source>
        <strain evidence="9">ATCC BAA-888 / DSM 13862 / ZAS-9</strain>
    </source>
</reference>
<evidence type="ECO:0000259" key="6">
    <source>
        <dbReference type="SMART" id="SM00853"/>
    </source>
</evidence>
<dbReference type="STRING" id="545695.TREAZ_3424"/>
<dbReference type="AlphaFoldDB" id="F5Y7U3"/>
<dbReference type="InterPro" id="IPR014762">
    <property type="entry name" value="DNA_mismatch_repair_CS"/>
</dbReference>
<dbReference type="InParanoid" id="F5Y7U3"/>
<dbReference type="Gene3D" id="3.30.1370.100">
    <property type="entry name" value="MutL, C-terminal domain, regulatory subdomain"/>
    <property type="match status" value="1"/>
</dbReference>
<sequence>MTKIQVLPPEEARKIAAGEVIDRPAALVREFMDNAIDAGCSLVEVSIEGGGIIRTEVSDDGEGMAKEDLELCWLTHATSKIRSLDDLKIAETLGFRGEALAAASAVSHLEILTSQNGREAWKLDVGPGEKSPPLLEQSLRSRGTSVRALGLFDTIPARKRFLKREGSEAASCKAIFNDKAMAFPSLGFRFMQDGTLKTFLSPASSLKERFSQIVISGNEASFLHEIAASGTGFSAVIVVGGPEIFRNDKRQQYIFANGRRIQDYSLTQALEYGVQGWFPNGTHPVGAVFVDIDPALADFNIHPAKREVRFAAPGSIHHAITSALRDFCHHRNLSTAPTDENTGREFHFDTFAANNESSRMAMEALLSKPPEFVSFRTGWAAEGSPPYADQQGNPGTAKTGSIRYLGRLFDLFILAQKEDRLFIIDQHAAHERILYDRFLNSPIPKQELLVSIPFTVESSEDDSFLKTRQTDLEKLGIEITEGDGEWLIEALPADWRLNDEKTVQAILELKDAGEDIAERWAATLSCHGAIKDGDYLDPASALAFAEEALMLPVHLCPHGRPIYFELSRENLLKAVKRI</sequence>
<dbReference type="eggNOG" id="COG0323">
    <property type="taxonomic scope" value="Bacteria"/>
</dbReference>
<dbReference type="Pfam" id="PF01119">
    <property type="entry name" value="DNA_mis_repair"/>
    <property type="match status" value="1"/>
</dbReference>
<dbReference type="GO" id="GO:0032300">
    <property type="term" value="C:mismatch repair complex"/>
    <property type="evidence" value="ECO:0007669"/>
    <property type="project" value="InterPro"/>
</dbReference>
<dbReference type="PANTHER" id="PTHR10073:SF12">
    <property type="entry name" value="DNA MISMATCH REPAIR PROTEIN MLH1"/>
    <property type="match status" value="1"/>
</dbReference>
<evidence type="ECO:0000256" key="4">
    <source>
        <dbReference type="ARBA" id="ARBA00023204"/>
    </source>
</evidence>
<dbReference type="HAMAP" id="MF_00149">
    <property type="entry name" value="DNA_mis_repair"/>
    <property type="match status" value="1"/>
</dbReference>
<name>F5Y7U3_LEAAZ</name>
<dbReference type="GO" id="GO:0030983">
    <property type="term" value="F:mismatched DNA binding"/>
    <property type="evidence" value="ECO:0007669"/>
    <property type="project" value="InterPro"/>
</dbReference>
<comment type="similarity">
    <text evidence="1 5">Belongs to the DNA mismatch repair MutL/HexB family.</text>
</comment>
<dbReference type="NCBIfam" id="TIGR00585">
    <property type="entry name" value="mutl"/>
    <property type="match status" value="1"/>
</dbReference>
<dbReference type="SUPFAM" id="SSF118116">
    <property type="entry name" value="DNA mismatch repair protein MutL"/>
    <property type="match status" value="1"/>
</dbReference>
<keyword evidence="9" id="KW-1185">Reference proteome</keyword>
<dbReference type="InterPro" id="IPR014721">
    <property type="entry name" value="Ribsml_uS5_D2-typ_fold_subgr"/>
</dbReference>
<dbReference type="PANTHER" id="PTHR10073">
    <property type="entry name" value="DNA MISMATCH REPAIR PROTEIN MLH, PMS, MUTL"/>
    <property type="match status" value="1"/>
</dbReference>
<organism evidence="8 9">
    <name type="scientific">Leadbettera azotonutricia (strain ATCC BAA-888 / DSM 13862 / ZAS-9)</name>
    <name type="common">Treponema azotonutricium</name>
    <dbReference type="NCBI Taxonomy" id="545695"/>
    <lineage>
        <taxon>Bacteria</taxon>
        <taxon>Pseudomonadati</taxon>
        <taxon>Spirochaetota</taxon>
        <taxon>Spirochaetia</taxon>
        <taxon>Spirochaetales</taxon>
        <taxon>Breznakiellaceae</taxon>
        <taxon>Leadbettera</taxon>
    </lineage>
</organism>
<evidence type="ECO:0000313" key="9">
    <source>
        <dbReference type="Proteomes" id="UP000009222"/>
    </source>
</evidence>